<accession>A0A6G8APY6</accession>
<reference evidence="1 2" key="1">
    <citation type="submission" date="2020-03" db="EMBL/GenBank/DDBJ databases">
        <title>Vagococcus sp. nov., isolated from beetles.</title>
        <authorList>
            <person name="Hyun D.-W."/>
            <person name="Bae J.-W."/>
        </authorList>
    </citation>
    <scope>NUCLEOTIDE SEQUENCE [LARGE SCALE GENOMIC DNA]</scope>
    <source>
        <strain evidence="1 2">HDW17B</strain>
    </source>
</reference>
<evidence type="ECO:0000313" key="2">
    <source>
        <dbReference type="Proteomes" id="UP000501747"/>
    </source>
</evidence>
<dbReference type="RefSeq" id="WP_166033152.1">
    <property type="nucleotide sequence ID" value="NZ_CP049887.1"/>
</dbReference>
<evidence type="ECO:0000313" key="1">
    <source>
        <dbReference type="EMBL" id="QIL47040.1"/>
    </source>
</evidence>
<dbReference type="AlphaFoldDB" id="A0A6G8APY6"/>
<name>A0A6G8APY6_9ENTE</name>
<gene>
    <name evidence="1" type="ORF">G7082_00095</name>
</gene>
<dbReference type="Proteomes" id="UP000501747">
    <property type="component" value="Chromosome"/>
</dbReference>
<keyword evidence="2" id="KW-1185">Reference proteome</keyword>
<organism evidence="1 2">
    <name type="scientific">Vagococcus hydrophili</name>
    <dbReference type="NCBI Taxonomy" id="2714947"/>
    <lineage>
        <taxon>Bacteria</taxon>
        <taxon>Bacillati</taxon>
        <taxon>Bacillota</taxon>
        <taxon>Bacilli</taxon>
        <taxon>Lactobacillales</taxon>
        <taxon>Enterococcaceae</taxon>
        <taxon>Vagococcus</taxon>
    </lineage>
</organism>
<dbReference type="KEGG" id="vhy:G7082_00095"/>
<sequence length="64" mass="7637">MKVVINQEGVCKKSDNDIVWGSLMAKCRQLERVLDKRYLSPMERLAVKDEYERTFALTEKFRRN</sequence>
<protein>
    <submittedName>
        <fullName evidence="1">Uncharacterized protein</fullName>
    </submittedName>
</protein>
<dbReference type="EMBL" id="CP049887">
    <property type="protein sequence ID" value="QIL47040.1"/>
    <property type="molecule type" value="Genomic_DNA"/>
</dbReference>
<proteinExistence type="predicted"/>